<feature type="compositionally biased region" description="Polar residues" evidence="1">
    <location>
        <begin position="1"/>
        <end position="10"/>
    </location>
</feature>
<dbReference type="EMBL" id="JAIWQS010000008">
    <property type="protein sequence ID" value="KAJ8900472.1"/>
    <property type="molecule type" value="Genomic_DNA"/>
</dbReference>
<organism evidence="2 3">
    <name type="scientific">Erythroxylum novogranatense</name>
    <dbReference type="NCBI Taxonomy" id="1862640"/>
    <lineage>
        <taxon>Eukaryota</taxon>
        <taxon>Viridiplantae</taxon>
        <taxon>Streptophyta</taxon>
        <taxon>Embryophyta</taxon>
        <taxon>Tracheophyta</taxon>
        <taxon>Spermatophyta</taxon>
        <taxon>Magnoliopsida</taxon>
        <taxon>eudicotyledons</taxon>
        <taxon>Gunneridae</taxon>
        <taxon>Pentapetalae</taxon>
        <taxon>rosids</taxon>
        <taxon>fabids</taxon>
        <taxon>Malpighiales</taxon>
        <taxon>Erythroxylaceae</taxon>
        <taxon>Erythroxylum</taxon>
    </lineage>
</organism>
<feature type="region of interest" description="Disordered" evidence="1">
    <location>
        <begin position="1"/>
        <end position="47"/>
    </location>
</feature>
<dbReference type="PANTHER" id="PTHR31871">
    <property type="entry name" value="OS02G0137100 PROTEIN"/>
    <property type="match status" value="1"/>
</dbReference>
<feature type="compositionally biased region" description="Low complexity" evidence="1">
    <location>
        <begin position="11"/>
        <end position="45"/>
    </location>
</feature>
<evidence type="ECO:0000256" key="1">
    <source>
        <dbReference type="SAM" id="MobiDB-lite"/>
    </source>
</evidence>
<keyword evidence="3" id="KW-1185">Reference proteome</keyword>
<proteinExistence type="predicted"/>
<evidence type="ECO:0000313" key="3">
    <source>
        <dbReference type="Proteomes" id="UP001159364"/>
    </source>
</evidence>
<dbReference type="InterPro" id="IPR006476">
    <property type="entry name" value="CHP01589_pln"/>
</dbReference>
<gene>
    <name evidence="2" type="ORF">K2173_025249</name>
</gene>
<protein>
    <submittedName>
        <fullName evidence="2">Uncharacterized protein</fullName>
    </submittedName>
</protein>
<dbReference type="AlphaFoldDB" id="A0AAV8UGY0"/>
<comment type="caution">
    <text evidence="2">The sequence shown here is derived from an EMBL/GenBank/DDBJ whole genome shotgun (WGS) entry which is preliminary data.</text>
</comment>
<name>A0AAV8UGY0_9ROSI</name>
<sequence length="379" mass="41192">MKTLQSKQEIQSSNQVSQDSQSDQQNNHSAEAPIADSGSISASSNDSRKVSREDIELVQNLIERCLQLYMNRDEVVKTLLTRARIDPGFTTLVWQKLEEENADFFRAYYIRLKLKKQILLFNHLLEHQYHLMKYQVPPKVPLALVQNGIHPMPVNNLPMGYPVLQQPPMPAPGQPHLDSMTCGISSCHVVNGVPAPGNFHPIRMNSGNDMMMENSAADVAPVVPPSSGISSMSEMAVSPTSVASSGHFPFTAPDMSGMVVDTSALDTAFTSDVASSVGLQLGQDGGPANARDSLRSLDQIQWNFSLSDLTADLSNLGDLGALGNYPGSPFLPSDSEILLDSPDHEDIAYPGKMHLATVEEFFVDSIPGPSSSPSDEERS</sequence>
<dbReference type="NCBIfam" id="TIGR01589">
    <property type="entry name" value="A_thal_3526"/>
    <property type="match status" value="1"/>
</dbReference>
<reference evidence="2 3" key="1">
    <citation type="submission" date="2021-09" db="EMBL/GenBank/DDBJ databases">
        <title>Genomic insights and catalytic innovation underlie evolution of tropane alkaloids biosynthesis.</title>
        <authorList>
            <person name="Wang Y.-J."/>
            <person name="Tian T."/>
            <person name="Huang J.-P."/>
            <person name="Huang S.-X."/>
        </authorList>
    </citation>
    <scope>NUCLEOTIDE SEQUENCE [LARGE SCALE GENOMIC DNA]</scope>
    <source>
        <strain evidence="2">KIB-2018</strain>
        <tissue evidence="2">Leaf</tissue>
    </source>
</reference>
<dbReference type="PANTHER" id="PTHR31871:SF47">
    <property type="entry name" value="ANGIOTENSIN-CONVERTING ENZYME 2"/>
    <property type="match status" value="1"/>
</dbReference>
<accession>A0AAV8UGY0</accession>
<dbReference type="Pfam" id="PF09713">
    <property type="entry name" value="A_thal_3526"/>
    <property type="match status" value="1"/>
</dbReference>
<dbReference type="Proteomes" id="UP001159364">
    <property type="component" value="Linkage Group LG08"/>
</dbReference>
<evidence type="ECO:0000313" key="2">
    <source>
        <dbReference type="EMBL" id="KAJ8900472.1"/>
    </source>
</evidence>